<name>F2JGD5_CELLD</name>
<keyword evidence="3 5" id="KW-1133">Transmembrane helix</keyword>
<evidence type="ECO:0000313" key="9">
    <source>
        <dbReference type="Proteomes" id="UP000008467"/>
    </source>
</evidence>
<dbReference type="Pfam" id="PF02517">
    <property type="entry name" value="Rce1-like"/>
    <property type="match status" value="1"/>
</dbReference>
<dbReference type="GO" id="GO:0080120">
    <property type="term" value="P:CAAX-box protein maturation"/>
    <property type="evidence" value="ECO:0007669"/>
    <property type="project" value="UniProtKB-ARBA"/>
</dbReference>
<feature type="transmembrane region" description="Helical" evidence="5">
    <location>
        <begin position="645"/>
        <end position="666"/>
    </location>
</feature>
<feature type="transmembrane region" description="Helical" evidence="5">
    <location>
        <begin position="24"/>
        <end position="46"/>
    </location>
</feature>
<dbReference type="InterPro" id="IPR003675">
    <property type="entry name" value="Rce1/LyrA-like_dom"/>
</dbReference>
<dbReference type="NCBIfam" id="NF041647">
    <property type="entry name" value="ABC_perm_CPBP"/>
    <property type="match status" value="1"/>
</dbReference>
<evidence type="ECO:0000256" key="4">
    <source>
        <dbReference type="ARBA" id="ARBA00023136"/>
    </source>
</evidence>
<dbReference type="InterPro" id="IPR013525">
    <property type="entry name" value="ABC2_TM"/>
</dbReference>
<evidence type="ECO:0000313" key="8">
    <source>
        <dbReference type="EMBL" id="ADZ81830.1"/>
    </source>
</evidence>
<feature type="transmembrane region" description="Helical" evidence="5">
    <location>
        <begin position="448"/>
        <end position="467"/>
    </location>
</feature>
<dbReference type="HOGENOM" id="CLU_022118_0_0_9"/>
<evidence type="ECO:0000259" key="6">
    <source>
        <dbReference type="Pfam" id="PF02517"/>
    </source>
</evidence>
<gene>
    <name evidence="8" type="ordered locus">Clole_0070</name>
</gene>
<feature type="transmembrane region" description="Helical" evidence="5">
    <location>
        <begin position="362"/>
        <end position="385"/>
    </location>
</feature>
<reference evidence="8 9" key="1">
    <citation type="journal article" date="2011" name="J. Bacteriol.">
        <title>Complete genome sequence of the cellulose-degrading bacterium Cellulosilyticum lentocellum.</title>
        <authorList>
            <consortium name="US DOE Joint Genome Institute"/>
            <person name="Miller D.A."/>
            <person name="Suen G."/>
            <person name="Bruce D."/>
            <person name="Copeland A."/>
            <person name="Cheng J.F."/>
            <person name="Detter C."/>
            <person name="Goodwin L.A."/>
            <person name="Han C.S."/>
            <person name="Hauser L.J."/>
            <person name="Land M.L."/>
            <person name="Lapidus A."/>
            <person name="Lucas S."/>
            <person name="Meincke L."/>
            <person name="Pitluck S."/>
            <person name="Tapia R."/>
            <person name="Teshima H."/>
            <person name="Woyke T."/>
            <person name="Fox B.G."/>
            <person name="Angert E.R."/>
            <person name="Currie C.R."/>
        </authorList>
    </citation>
    <scope>NUCLEOTIDE SEQUENCE [LARGE SCALE GENOMIC DNA]</scope>
    <source>
        <strain evidence="9">ATCC 49066 / DSM 5427 / NCIMB 11756 / RHM5</strain>
    </source>
</reference>
<feature type="domain" description="CAAX prenyl protease 2/Lysostaphin resistance protein A-like" evidence="6">
    <location>
        <begin position="529"/>
        <end position="616"/>
    </location>
</feature>
<evidence type="ECO:0000256" key="5">
    <source>
        <dbReference type="SAM" id="Phobius"/>
    </source>
</evidence>
<feature type="transmembrane region" description="Helical" evidence="5">
    <location>
        <begin position="530"/>
        <end position="554"/>
    </location>
</feature>
<dbReference type="Proteomes" id="UP000008467">
    <property type="component" value="Chromosome"/>
</dbReference>
<dbReference type="PANTHER" id="PTHR43471:SF3">
    <property type="entry name" value="ABC TRANSPORTER PERMEASE PROTEIN NATB"/>
    <property type="match status" value="1"/>
</dbReference>
<proteinExistence type="predicted"/>
<dbReference type="GO" id="GO:0016020">
    <property type="term" value="C:membrane"/>
    <property type="evidence" value="ECO:0007669"/>
    <property type="project" value="UniProtKB-SubCell"/>
</dbReference>
<dbReference type="RefSeq" id="WP_013655131.1">
    <property type="nucleotide sequence ID" value="NC_015275.1"/>
</dbReference>
<protein>
    <submittedName>
        <fullName evidence="8">Abortive infection protein</fullName>
    </submittedName>
</protein>
<keyword evidence="2 5" id="KW-0812">Transmembrane</keyword>
<feature type="transmembrane region" description="Helical" evidence="5">
    <location>
        <begin position="566"/>
        <end position="599"/>
    </location>
</feature>
<dbReference type="eggNOG" id="COG1668">
    <property type="taxonomic scope" value="Bacteria"/>
</dbReference>
<dbReference type="STRING" id="642492.Clole_0070"/>
<dbReference type="Pfam" id="PF12698">
    <property type="entry name" value="ABC2_membrane_3"/>
    <property type="match status" value="1"/>
</dbReference>
<organism evidence="8 9">
    <name type="scientific">Cellulosilyticum lentocellum (strain ATCC 49066 / DSM 5427 / NCIMB 11756 / RHM5)</name>
    <name type="common">Clostridium lentocellum</name>
    <dbReference type="NCBI Taxonomy" id="642492"/>
    <lineage>
        <taxon>Bacteria</taxon>
        <taxon>Bacillati</taxon>
        <taxon>Bacillota</taxon>
        <taxon>Clostridia</taxon>
        <taxon>Lachnospirales</taxon>
        <taxon>Cellulosilyticaceae</taxon>
        <taxon>Cellulosilyticum</taxon>
    </lineage>
</organism>
<evidence type="ECO:0000256" key="2">
    <source>
        <dbReference type="ARBA" id="ARBA00022692"/>
    </source>
</evidence>
<comment type="subcellular location">
    <subcellularLocation>
        <location evidence="1">Membrane</location>
        <topology evidence="1">Multi-pass membrane protein</topology>
    </subcellularLocation>
</comment>
<dbReference type="GO" id="GO:0140359">
    <property type="term" value="F:ABC-type transporter activity"/>
    <property type="evidence" value="ECO:0007669"/>
    <property type="project" value="InterPro"/>
</dbReference>
<evidence type="ECO:0000256" key="3">
    <source>
        <dbReference type="ARBA" id="ARBA00022989"/>
    </source>
</evidence>
<dbReference type="GO" id="GO:0004175">
    <property type="term" value="F:endopeptidase activity"/>
    <property type="evidence" value="ECO:0007669"/>
    <property type="project" value="UniProtKB-ARBA"/>
</dbReference>
<dbReference type="EMBL" id="CP002582">
    <property type="protein sequence ID" value="ADZ81830.1"/>
    <property type="molecule type" value="Genomic_DNA"/>
</dbReference>
<feature type="domain" description="ABC-2 type transporter transmembrane" evidence="7">
    <location>
        <begin position="21"/>
        <end position="384"/>
    </location>
</feature>
<keyword evidence="4 5" id="KW-0472">Membrane</keyword>
<keyword evidence="9" id="KW-1185">Reference proteome</keyword>
<feature type="transmembrane region" description="Helical" evidence="5">
    <location>
        <begin position="280"/>
        <end position="304"/>
    </location>
</feature>
<dbReference type="eggNOG" id="COG1266">
    <property type="taxonomic scope" value="Bacteria"/>
</dbReference>
<dbReference type="AlphaFoldDB" id="F2JGD5"/>
<evidence type="ECO:0000259" key="7">
    <source>
        <dbReference type="Pfam" id="PF12698"/>
    </source>
</evidence>
<accession>F2JGD5</accession>
<feature type="transmembrane region" description="Helical" evidence="5">
    <location>
        <begin position="423"/>
        <end position="442"/>
    </location>
</feature>
<feature type="transmembrane region" description="Helical" evidence="5">
    <location>
        <begin position="488"/>
        <end position="510"/>
    </location>
</feature>
<evidence type="ECO:0000256" key="1">
    <source>
        <dbReference type="ARBA" id="ARBA00004141"/>
    </source>
</evidence>
<sequence>MRAHIVKSIFKKELIDILRDKKTLFMTVILPILLYPILIILMMYIMNASSTSMAQKELAIAFSEVPNSRVMEKIEALTKEDGKLKIVEVTDYKKAIEDKKISAYVEVIQSDKDVDYKIYVNSSIEDDNEAADRIKTILREYKEELVKEGIIAAGLDAKEILEPINYEVVDVAEKEQVVGYFLGTILPFILIVGILSGAVYPAIDIMAGEKERGTLETLLTLPITNLELVIGKYLAVALSTIVTALLSVLSILFSMVFIFLSNKEMMAANEFNFDVSQLAMPLVITLVCLIIFSMIIAAVSMCVCSLAKSFKEAQNATTPIMLIGMILSYSSMIPNVELNSVTANIPVVNVVLLIKSVLTFRYNVSLMAMVMISNVVFVMLSVWLLSKLFNSEEVLFGNGKGFSFLEKRSNIKKGTMPTISDGIMVYGVALLLLLYVGSYIQLKFGLPGLLGNQIIFVILPVLLSIYIKTDLKKVYSLNIPSIKSVLGAVSLWAGIFIIMNLISALLIFLFPQNQEVAEGLSEIIVMKEHFILNLLIVAVAPAIGEEILFRGFIFSSFKGEKSYKRAIIVSGVLFGLMHIDFIRIIPTTCLGIVIAYAVYKSGSIFVGMLMHFLNNGLLVASQHFENGMVAEVFKYLEIDFGALQVSNLLILIGTSLALIVIGVALLKWRKQELSHKESPVA</sequence>
<dbReference type="KEGG" id="cle:Clole_0070"/>
<feature type="transmembrane region" description="Helical" evidence="5">
    <location>
        <begin position="180"/>
        <end position="203"/>
    </location>
</feature>
<feature type="transmembrane region" description="Helical" evidence="5">
    <location>
        <begin position="233"/>
        <end position="260"/>
    </location>
</feature>
<dbReference type="PANTHER" id="PTHR43471">
    <property type="entry name" value="ABC TRANSPORTER PERMEASE"/>
    <property type="match status" value="1"/>
</dbReference>